<dbReference type="EMBL" id="CP030862">
    <property type="protein sequence ID" value="AXE24970.1"/>
    <property type="molecule type" value="Genomic_DNA"/>
</dbReference>
<keyword evidence="4" id="KW-1185">Reference proteome</keyword>
<dbReference type="PROSITE" id="PS50231">
    <property type="entry name" value="RICIN_B_LECTIN"/>
    <property type="match status" value="1"/>
</dbReference>
<reference evidence="3 4" key="1">
    <citation type="submission" date="2018-01" db="EMBL/GenBank/DDBJ databases">
        <title>Draft genome Sequence of streptomyces globosus LZH-48.</title>
        <authorList>
            <person name="Ran K."/>
            <person name="Li Z."/>
            <person name="Wei S."/>
            <person name="Dong R."/>
        </authorList>
    </citation>
    <scope>NUCLEOTIDE SEQUENCE [LARGE SCALE GENOMIC DNA]</scope>
    <source>
        <strain evidence="3 4">LZH-48</strain>
    </source>
</reference>
<dbReference type="KEGG" id="sgz:C0216_17300"/>
<evidence type="ECO:0000256" key="1">
    <source>
        <dbReference type="SAM" id="SignalP"/>
    </source>
</evidence>
<proteinExistence type="predicted"/>
<dbReference type="Proteomes" id="UP000252004">
    <property type="component" value="Chromosome"/>
</dbReference>
<feature type="chain" id="PRO_5016923259" description="Ricin B lectin domain-containing protein" evidence="1">
    <location>
        <begin position="32"/>
        <end position="194"/>
    </location>
</feature>
<evidence type="ECO:0000259" key="2">
    <source>
        <dbReference type="Pfam" id="PF00652"/>
    </source>
</evidence>
<keyword evidence="1" id="KW-0732">Signal</keyword>
<sequence length="194" mass="19934">MTGKSVRWGGGGLLAALAGLFVLLLPAPASASASADPGVYYTTSFRSAYTYTLKPPSGKCLDMQGGGRPAPGKVIQTFDCKTALHQRFTFHQGGNGTFAIGIFGVYCLTPQGGAVPGAPLVVGTGSGCGVFTWRNSPVAGDRWELVEATSGQCLRDTGRRSPVVLGACGAGESAWSPVYAGVYNYDQFGRAAAA</sequence>
<gene>
    <name evidence="3" type="ORF">C0216_17300</name>
</gene>
<dbReference type="AlphaFoldDB" id="A0A344U249"/>
<protein>
    <recommendedName>
        <fullName evidence="2">Ricin B lectin domain-containing protein</fullName>
    </recommendedName>
</protein>
<dbReference type="CDD" id="cd00161">
    <property type="entry name" value="beta-trefoil_Ricin-like"/>
    <property type="match status" value="1"/>
</dbReference>
<dbReference type="Gene3D" id="2.80.10.50">
    <property type="match status" value="1"/>
</dbReference>
<feature type="domain" description="Ricin B lectin" evidence="2">
    <location>
        <begin position="53"/>
        <end position="171"/>
    </location>
</feature>
<name>A0A344U249_9ACTN</name>
<evidence type="ECO:0000313" key="4">
    <source>
        <dbReference type="Proteomes" id="UP000252004"/>
    </source>
</evidence>
<dbReference type="InterPro" id="IPR035992">
    <property type="entry name" value="Ricin_B-like_lectins"/>
</dbReference>
<dbReference type="Pfam" id="PF00652">
    <property type="entry name" value="Ricin_B_lectin"/>
    <property type="match status" value="1"/>
</dbReference>
<dbReference type="SUPFAM" id="SSF50370">
    <property type="entry name" value="Ricin B-like lectins"/>
    <property type="match status" value="1"/>
</dbReference>
<organism evidence="3 4">
    <name type="scientific">Streptomyces globosus</name>
    <dbReference type="NCBI Taxonomy" id="68209"/>
    <lineage>
        <taxon>Bacteria</taxon>
        <taxon>Bacillati</taxon>
        <taxon>Actinomycetota</taxon>
        <taxon>Actinomycetes</taxon>
        <taxon>Kitasatosporales</taxon>
        <taxon>Streptomycetaceae</taxon>
        <taxon>Streptomyces</taxon>
    </lineage>
</organism>
<dbReference type="InterPro" id="IPR000772">
    <property type="entry name" value="Ricin_B_lectin"/>
</dbReference>
<feature type="signal peptide" evidence="1">
    <location>
        <begin position="1"/>
        <end position="31"/>
    </location>
</feature>
<dbReference type="OrthoDB" id="4124845at2"/>
<evidence type="ECO:0000313" key="3">
    <source>
        <dbReference type="EMBL" id="AXE24970.1"/>
    </source>
</evidence>
<accession>A0A344U249</accession>
<dbReference type="RefSeq" id="WP_114056159.1">
    <property type="nucleotide sequence ID" value="NZ_CP030862.1"/>
</dbReference>